<keyword evidence="9" id="KW-1185">Reference proteome</keyword>
<dbReference type="InterPro" id="IPR004017">
    <property type="entry name" value="Cys_rich_dom"/>
</dbReference>
<keyword evidence="4 6" id="KW-0408">Iron</keyword>
<comment type="cofactor">
    <cofactor evidence="6">
        <name>[4Fe-4S] cluster</name>
        <dbReference type="ChEBI" id="CHEBI:49883"/>
    </cofactor>
    <text evidence="6">Binds 2 [4Fe-4S] clusters.</text>
</comment>
<keyword evidence="5 6" id="KW-0411">Iron-sulfur</keyword>
<dbReference type="InterPro" id="IPR017900">
    <property type="entry name" value="4Fe4S_Fe_S_CS"/>
</dbReference>
<name>A0A4R6R7L7_9BURK</name>
<organism evidence="8 9">
    <name type="scientific">Aquabacterium commune</name>
    <dbReference type="NCBI Taxonomy" id="70586"/>
    <lineage>
        <taxon>Bacteria</taxon>
        <taxon>Pseudomonadati</taxon>
        <taxon>Pseudomonadota</taxon>
        <taxon>Betaproteobacteria</taxon>
        <taxon>Burkholderiales</taxon>
        <taxon>Aquabacterium</taxon>
    </lineage>
</organism>
<dbReference type="InterPro" id="IPR017896">
    <property type="entry name" value="4Fe4S_Fe-S-bd"/>
</dbReference>
<comment type="catalytic activity">
    <reaction evidence="6">
        <text>glycolate + A = glyoxylate + AH2</text>
        <dbReference type="Rhea" id="RHEA:21264"/>
        <dbReference type="ChEBI" id="CHEBI:13193"/>
        <dbReference type="ChEBI" id="CHEBI:17499"/>
        <dbReference type="ChEBI" id="CHEBI:29805"/>
        <dbReference type="ChEBI" id="CHEBI:36655"/>
        <dbReference type="EC" id="1.1.99.14"/>
    </reaction>
</comment>
<gene>
    <name evidence="8" type="ORF">EV672_107176</name>
</gene>
<dbReference type="Pfam" id="PF02754">
    <property type="entry name" value="CCG"/>
    <property type="match status" value="2"/>
</dbReference>
<dbReference type="EC" id="1.1.99.14" evidence="6"/>
<reference evidence="8 9" key="1">
    <citation type="submission" date="2019-03" db="EMBL/GenBank/DDBJ databases">
        <title>Genomic Encyclopedia of Type Strains, Phase IV (KMG-IV): sequencing the most valuable type-strain genomes for metagenomic binning, comparative biology and taxonomic classification.</title>
        <authorList>
            <person name="Goeker M."/>
        </authorList>
    </citation>
    <scope>NUCLEOTIDE SEQUENCE [LARGE SCALE GENOMIC DNA]</scope>
    <source>
        <strain evidence="8 9">DSM 11901</strain>
    </source>
</reference>
<comment type="function">
    <text evidence="6">Component of a complex that catalyzes the oxidation of glycolate to glyoxylate.</text>
</comment>
<dbReference type="EMBL" id="SNXW01000007">
    <property type="protein sequence ID" value="TDP81745.1"/>
    <property type="molecule type" value="Genomic_DNA"/>
</dbReference>
<dbReference type="GO" id="GO:0019154">
    <property type="term" value="F:glycolate dehydrogenase activity"/>
    <property type="evidence" value="ECO:0007669"/>
    <property type="project" value="UniProtKB-EC"/>
</dbReference>
<dbReference type="NCBIfam" id="NF008434">
    <property type="entry name" value="PRK11274.1"/>
    <property type="match status" value="1"/>
</dbReference>
<dbReference type="PANTHER" id="PTHR32479">
    <property type="entry name" value="GLYCOLATE OXIDASE IRON-SULFUR SUBUNIT"/>
    <property type="match status" value="1"/>
</dbReference>
<protein>
    <recommendedName>
        <fullName evidence="6">Glycolate oxidase iron-sulfur subunit</fullName>
        <ecNumber evidence="6">1.1.99.14</ecNumber>
    </recommendedName>
</protein>
<accession>A0A4R6R7L7</accession>
<dbReference type="Proteomes" id="UP000294593">
    <property type="component" value="Unassembled WGS sequence"/>
</dbReference>
<dbReference type="InterPro" id="IPR009051">
    <property type="entry name" value="Helical_ferredxn"/>
</dbReference>
<keyword evidence="1 6" id="KW-0004">4Fe-4S</keyword>
<dbReference type="AlphaFoldDB" id="A0A4R6R7L7"/>
<dbReference type="Gene3D" id="1.10.1060.10">
    <property type="entry name" value="Alpha-helical ferredoxin"/>
    <property type="match status" value="1"/>
</dbReference>
<dbReference type="OrthoDB" id="9765258at2"/>
<evidence type="ECO:0000256" key="1">
    <source>
        <dbReference type="ARBA" id="ARBA00022485"/>
    </source>
</evidence>
<evidence type="ECO:0000256" key="2">
    <source>
        <dbReference type="ARBA" id="ARBA00022723"/>
    </source>
</evidence>
<dbReference type="PIRSF" id="PIRSF000139">
    <property type="entry name" value="Glc_ox_4Fe-4S"/>
    <property type="match status" value="1"/>
</dbReference>
<feature type="domain" description="4Fe-4S ferredoxin-type" evidence="7">
    <location>
        <begin position="66"/>
        <end position="95"/>
    </location>
</feature>
<dbReference type="GO" id="GO:0051539">
    <property type="term" value="F:4 iron, 4 sulfur cluster binding"/>
    <property type="evidence" value="ECO:0007669"/>
    <property type="project" value="UniProtKB-UniRule"/>
</dbReference>
<evidence type="ECO:0000256" key="6">
    <source>
        <dbReference type="PIRNR" id="PIRNR000139"/>
    </source>
</evidence>
<sequence length="436" mass="46828">MQTRLSPEHQSTPAGQQAQAVLRQCVHCGFCNATCPTYRLTGNELDGPRGRIYLMKQVFEGQAPTRTTQQHLDRCIGCRHCESTCPSGVPYHELLAVGQPVVDAAVARPWRERLLRWGLRTLMPSPLFTPALRVGQAVRGLLPEALRAQVPARSPLAPPAWPDARQSLHARRVLMLKGCVQPGLRPHIDAATARVLDALGIRAEVAASSGCCGAVQGHMGDVDGAKVRARRNIDAWWPYIVSATPVEAVLVNASGCGAWVKDYDSLLADDPAYADKAKRLVALVRDPGEMLPAWLPVLKRKLGRQAAAGALGGFTFHPPCSLSHAQRLSSAAKPGPIETSLRELGFEVRLARQDSHQCCGAGGAYSVLQPEMSRQLRDLKLQALQPANGTGSGAESAASGPQVIASANIGCITHLQSGTDTPVKHWIELLDEALSR</sequence>
<keyword evidence="2 6" id="KW-0479">Metal-binding</keyword>
<evidence type="ECO:0000256" key="4">
    <source>
        <dbReference type="ARBA" id="ARBA00023004"/>
    </source>
</evidence>
<feature type="domain" description="4Fe-4S ferredoxin-type" evidence="7">
    <location>
        <begin position="16"/>
        <end position="45"/>
    </location>
</feature>
<dbReference type="SUPFAM" id="SSF54862">
    <property type="entry name" value="4Fe-4S ferredoxins"/>
    <property type="match status" value="1"/>
</dbReference>
<dbReference type="InterPro" id="IPR012257">
    <property type="entry name" value="Glc_ox_4Fe-4S"/>
</dbReference>
<evidence type="ECO:0000256" key="3">
    <source>
        <dbReference type="ARBA" id="ARBA00022737"/>
    </source>
</evidence>
<keyword evidence="3" id="KW-0677">Repeat</keyword>
<dbReference type="PROSITE" id="PS51379">
    <property type="entry name" value="4FE4S_FER_2"/>
    <property type="match status" value="2"/>
</dbReference>
<keyword evidence="6" id="KW-0249">Electron transport</keyword>
<evidence type="ECO:0000313" key="9">
    <source>
        <dbReference type="Proteomes" id="UP000294593"/>
    </source>
</evidence>
<dbReference type="PANTHER" id="PTHR32479:SF17">
    <property type="entry name" value="GLYCOLATE OXIDASE IRON-SULFUR SUBUNIT"/>
    <property type="match status" value="1"/>
</dbReference>
<dbReference type="RefSeq" id="WP_133609932.1">
    <property type="nucleotide sequence ID" value="NZ_SNXW01000007.1"/>
</dbReference>
<comment type="caution">
    <text evidence="8">The sequence shown here is derived from an EMBL/GenBank/DDBJ whole genome shotgun (WGS) entry which is preliminary data.</text>
</comment>
<evidence type="ECO:0000259" key="7">
    <source>
        <dbReference type="PROSITE" id="PS51379"/>
    </source>
</evidence>
<dbReference type="PROSITE" id="PS00198">
    <property type="entry name" value="4FE4S_FER_1"/>
    <property type="match status" value="1"/>
</dbReference>
<evidence type="ECO:0000313" key="8">
    <source>
        <dbReference type="EMBL" id="TDP81745.1"/>
    </source>
</evidence>
<proteinExistence type="predicted"/>
<comment type="catalytic activity">
    <reaction evidence="6">
        <text>(R)-lactate + A = pyruvate + AH2</text>
        <dbReference type="Rhea" id="RHEA:15089"/>
        <dbReference type="ChEBI" id="CHEBI:13193"/>
        <dbReference type="ChEBI" id="CHEBI:15361"/>
        <dbReference type="ChEBI" id="CHEBI:16004"/>
        <dbReference type="ChEBI" id="CHEBI:17499"/>
    </reaction>
</comment>
<dbReference type="GO" id="GO:0046872">
    <property type="term" value="F:metal ion binding"/>
    <property type="evidence" value="ECO:0007669"/>
    <property type="project" value="UniProtKB-UniRule"/>
</dbReference>
<keyword evidence="6" id="KW-0813">Transport</keyword>
<evidence type="ECO:0000256" key="5">
    <source>
        <dbReference type="ARBA" id="ARBA00023014"/>
    </source>
</evidence>
<dbReference type="Pfam" id="PF13183">
    <property type="entry name" value="Fer4_8"/>
    <property type="match status" value="1"/>
</dbReference>